<sequence length="91" mass="9845">MGGAGGKGTEHHVRALMEKLNLTAEEEEMAAFSDEEDDGGGVGRTGTDRKGSFAGCWRSLTYGNNFTSLWNIIVAFYSKLFQGIIFFIGSS</sequence>
<dbReference type="Proteomes" id="UP000244336">
    <property type="component" value="Chromosome 6"/>
</dbReference>
<evidence type="ECO:0000313" key="4">
    <source>
        <dbReference type="Proteomes" id="UP000244336"/>
    </source>
</evidence>
<dbReference type="AlphaFoldDB" id="A0A2T7D663"/>
<reference evidence="3 4" key="1">
    <citation type="submission" date="2018-04" db="EMBL/GenBank/DDBJ databases">
        <title>WGS assembly of Panicum hallii var. hallii HAL2.</title>
        <authorList>
            <person name="Lovell J."/>
            <person name="Jenkins J."/>
            <person name="Lowry D."/>
            <person name="Mamidi S."/>
            <person name="Sreedasyam A."/>
            <person name="Weng X."/>
            <person name="Barry K."/>
            <person name="Bonette J."/>
            <person name="Campitelli B."/>
            <person name="Daum C."/>
            <person name="Gordon S."/>
            <person name="Gould B."/>
            <person name="Lipzen A."/>
            <person name="MacQueen A."/>
            <person name="Palacio-Mejia J."/>
            <person name="Plott C."/>
            <person name="Shakirov E."/>
            <person name="Shu S."/>
            <person name="Yoshinaga Y."/>
            <person name="Zane M."/>
            <person name="Rokhsar D."/>
            <person name="Grimwood J."/>
            <person name="Schmutz J."/>
            <person name="Juenger T."/>
        </authorList>
    </citation>
    <scope>NUCLEOTIDE SEQUENCE [LARGE SCALE GENOMIC DNA]</scope>
    <source>
        <strain evidence="4">cv. HAL2</strain>
    </source>
</reference>
<dbReference type="Gramene" id="PUZ51030">
    <property type="protein sequence ID" value="PUZ51030"/>
    <property type="gene ID" value="GQ55_6G131400"/>
</dbReference>
<organism evidence="3 4">
    <name type="scientific">Panicum hallii var. hallii</name>
    <dbReference type="NCBI Taxonomy" id="1504633"/>
    <lineage>
        <taxon>Eukaryota</taxon>
        <taxon>Viridiplantae</taxon>
        <taxon>Streptophyta</taxon>
        <taxon>Embryophyta</taxon>
        <taxon>Tracheophyta</taxon>
        <taxon>Spermatophyta</taxon>
        <taxon>Magnoliopsida</taxon>
        <taxon>Liliopsida</taxon>
        <taxon>Poales</taxon>
        <taxon>Poaceae</taxon>
        <taxon>PACMAD clade</taxon>
        <taxon>Panicoideae</taxon>
        <taxon>Panicodae</taxon>
        <taxon>Paniceae</taxon>
        <taxon>Panicinae</taxon>
        <taxon>Panicum</taxon>
        <taxon>Panicum sect. Panicum</taxon>
    </lineage>
</organism>
<keyword evidence="2" id="KW-1133">Transmembrane helix</keyword>
<evidence type="ECO:0000313" key="3">
    <source>
        <dbReference type="EMBL" id="PUZ51030.1"/>
    </source>
</evidence>
<proteinExistence type="predicted"/>
<protein>
    <submittedName>
        <fullName evidence="3">Uncharacterized protein</fullName>
    </submittedName>
</protein>
<feature type="transmembrane region" description="Helical" evidence="2">
    <location>
        <begin position="69"/>
        <end position="89"/>
    </location>
</feature>
<keyword evidence="4" id="KW-1185">Reference proteome</keyword>
<feature type="region of interest" description="Disordered" evidence="1">
    <location>
        <begin position="29"/>
        <end position="48"/>
    </location>
</feature>
<evidence type="ECO:0000256" key="2">
    <source>
        <dbReference type="SAM" id="Phobius"/>
    </source>
</evidence>
<dbReference type="EMBL" id="CM009754">
    <property type="protein sequence ID" value="PUZ51030.1"/>
    <property type="molecule type" value="Genomic_DNA"/>
</dbReference>
<name>A0A2T7D663_9POAL</name>
<keyword evidence="2" id="KW-0812">Transmembrane</keyword>
<accession>A0A2T7D663</accession>
<evidence type="ECO:0000256" key="1">
    <source>
        <dbReference type="SAM" id="MobiDB-lite"/>
    </source>
</evidence>
<feature type="compositionally biased region" description="Acidic residues" evidence="1">
    <location>
        <begin position="29"/>
        <end position="39"/>
    </location>
</feature>
<keyword evidence="2" id="KW-0472">Membrane</keyword>
<gene>
    <name evidence="3" type="ORF">GQ55_6G131400</name>
</gene>